<comment type="catalytic activity">
    <reaction evidence="9">
        <text>L-seryl-[protein] + ATP = O-phospho-L-seryl-[protein] + ADP + H(+)</text>
        <dbReference type="Rhea" id="RHEA:17989"/>
        <dbReference type="Rhea" id="RHEA-COMP:9863"/>
        <dbReference type="Rhea" id="RHEA-COMP:11604"/>
        <dbReference type="ChEBI" id="CHEBI:15378"/>
        <dbReference type="ChEBI" id="CHEBI:29999"/>
        <dbReference type="ChEBI" id="CHEBI:30616"/>
        <dbReference type="ChEBI" id="CHEBI:83421"/>
        <dbReference type="ChEBI" id="CHEBI:456216"/>
        <dbReference type="EC" id="2.7.11.1"/>
    </reaction>
</comment>
<dbReference type="EC" id="2.7.11.1" evidence="3"/>
<accession>A0A2P5HNK2</accession>
<dbReference type="InParanoid" id="A0A2P5HNK2"/>
<dbReference type="InterPro" id="IPR011009">
    <property type="entry name" value="Kinase-like_dom_sf"/>
</dbReference>
<name>A0A2P5HNK2_DIAHE</name>
<sequence length="390" mass="44636">MGCVTEYLKRHINDLGTDICVIEVFKASGELVSVSSHPDDDETPSPHYPPLQDLNLTSVETVPRSVLREVDRLGPNVDLVSNQSRKVVFKYYFIPQFIETRWEELNIWMHLSGHPNIVPFDKVVTERLDGTEDHIVGFTSLYIPGGTLDAIDKNPRDCGTFKLKWLLQLMSLVDDLTYKYGIQHQDIAPRNLLVDEAADSIMLFDFNFSARIGKGDPANTGGTPYFEDRDDVKGVIFTLYEIITHDESFRSLPHQDQHASSVLDMENWVKHAAVRLEAPVAAYRAELNAWIQRRKDGGNMKTFTDASAYIDWPDMPEPTRRFPYSNDRVDLELEPGVRPCWTTTRRNIKEGDFEIIQWQRPAQKMIKEGVWVYANGSVVDTSNEFQEPLQ</sequence>
<dbReference type="SMART" id="SM00220">
    <property type="entry name" value="S_TKc"/>
    <property type="match status" value="1"/>
</dbReference>
<evidence type="ECO:0000259" key="11">
    <source>
        <dbReference type="PROSITE" id="PS50011"/>
    </source>
</evidence>
<comment type="catalytic activity">
    <reaction evidence="8">
        <text>L-threonyl-[protein] + ATP = O-phospho-L-threonyl-[protein] + ADP + H(+)</text>
        <dbReference type="Rhea" id="RHEA:46608"/>
        <dbReference type="Rhea" id="RHEA-COMP:11060"/>
        <dbReference type="Rhea" id="RHEA-COMP:11605"/>
        <dbReference type="ChEBI" id="CHEBI:15378"/>
        <dbReference type="ChEBI" id="CHEBI:30013"/>
        <dbReference type="ChEBI" id="CHEBI:30616"/>
        <dbReference type="ChEBI" id="CHEBI:61977"/>
        <dbReference type="ChEBI" id="CHEBI:456216"/>
        <dbReference type="EC" id="2.7.11.1"/>
    </reaction>
</comment>
<dbReference type="GO" id="GO:0005524">
    <property type="term" value="F:ATP binding"/>
    <property type="evidence" value="ECO:0007669"/>
    <property type="project" value="InterPro"/>
</dbReference>
<dbReference type="SUPFAM" id="SSF56112">
    <property type="entry name" value="Protein kinase-like (PK-like)"/>
    <property type="match status" value="1"/>
</dbReference>
<evidence type="ECO:0000256" key="1">
    <source>
        <dbReference type="ARBA" id="ARBA00003747"/>
    </source>
</evidence>
<evidence type="ECO:0000256" key="6">
    <source>
        <dbReference type="ARBA" id="ARBA00030980"/>
    </source>
</evidence>
<dbReference type="PROSITE" id="PS50011">
    <property type="entry name" value="PROTEIN_KINASE_DOM"/>
    <property type="match status" value="1"/>
</dbReference>
<dbReference type="EMBL" id="MAVT02001157">
    <property type="protein sequence ID" value="POS71832.1"/>
    <property type="molecule type" value="Genomic_DNA"/>
</dbReference>
<dbReference type="AlphaFoldDB" id="A0A2P5HNK2"/>
<evidence type="ECO:0000256" key="8">
    <source>
        <dbReference type="ARBA" id="ARBA00047899"/>
    </source>
</evidence>
<proteinExistence type="predicted"/>
<gene>
    <name evidence="12" type="ORF">DHEL01_v209778</name>
</gene>
<evidence type="ECO:0000256" key="4">
    <source>
        <dbReference type="ARBA" id="ARBA00013948"/>
    </source>
</evidence>
<organism evidence="12 13">
    <name type="scientific">Diaporthe helianthi</name>
    <dbReference type="NCBI Taxonomy" id="158607"/>
    <lineage>
        <taxon>Eukaryota</taxon>
        <taxon>Fungi</taxon>
        <taxon>Dikarya</taxon>
        <taxon>Ascomycota</taxon>
        <taxon>Pezizomycotina</taxon>
        <taxon>Sordariomycetes</taxon>
        <taxon>Sordariomycetidae</taxon>
        <taxon>Diaporthales</taxon>
        <taxon>Diaporthaceae</taxon>
        <taxon>Diaporthe</taxon>
    </lineage>
</organism>
<dbReference type="Pfam" id="PF00069">
    <property type="entry name" value="Pkinase"/>
    <property type="match status" value="1"/>
</dbReference>
<reference evidence="12" key="1">
    <citation type="submission" date="2017-09" db="EMBL/GenBank/DDBJ databases">
        <title>Polyketide synthases of a Diaporthe helianthi virulent isolate.</title>
        <authorList>
            <person name="Baroncelli R."/>
        </authorList>
    </citation>
    <scope>NUCLEOTIDE SEQUENCE [LARGE SCALE GENOMIC DNA]</scope>
    <source>
        <strain evidence="12">7/96</strain>
    </source>
</reference>
<dbReference type="Proteomes" id="UP000094444">
    <property type="component" value="Unassembled WGS sequence"/>
</dbReference>
<dbReference type="GO" id="GO:0004674">
    <property type="term" value="F:protein serine/threonine kinase activity"/>
    <property type="evidence" value="ECO:0007669"/>
    <property type="project" value="UniProtKB-EC"/>
</dbReference>
<dbReference type="STRING" id="158607.A0A2P5HNK2"/>
<evidence type="ECO:0000313" key="13">
    <source>
        <dbReference type="Proteomes" id="UP000094444"/>
    </source>
</evidence>
<comment type="function">
    <text evidence="1">Component of the EKC/KEOPS complex that is required for the formation of a threonylcarbamoyl group on adenosine at position 37 (t(6)A37) in tRNAs that read codons beginning with adenine. The complex is probably involved in the transfer of the threonylcarbamoyl moiety of threonylcarbamoyl-AMP (TC-AMP) to the N6 group of A37. BUD32 has ATPase activity in the context of the EKC/KEOPS complex and likely plays a supporting role to the catalytic subunit KAE1. The EKC/KEOPS complex also promotes both telomere uncapping and telomere elongation. The complex is required for efficient recruitment of transcriptional coactivators.</text>
</comment>
<feature type="region of interest" description="Disordered" evidence="10">
    <location>
        <begin position="33"/>
        <end position="53"/>
    </location>
</feature>
<evidence type="ECO:0000256" key="7">
    <source>
        <dbReference type="ARBA" id="ARBA00033194"/>
    </source>
</evidence>
<dbReference type="OrthoDB" id="4062651at2759"/>
<evidence type="ECO:0000256" key="3">
    <source>
        <dbReference type="ARBA" id="ARBA00012513"/>
    </source>
</evidence>
<dbReference type="InterPro" id="IPR000719">
    <property type="entry name" value="Prot_kinase_dom"/>
</dbReference>
<dbReference type="Gene3D" id="1.10.510.10">
    <property type="entry name" value="Transferase(Phosphotransferase) domain 1"/>
    <property type="match status" value="1"/>
</dbReference>
<dbReference type="PROSITE" id="PS00109">
    <property type="entry name" value="PROTEIN_KINASE_TYR"/>
    <property type="match status" value="1"/>
</dbReference>
<evidence type="ECO:0000256" key="10">
    <source>
        <dbReference type="SAM" id="MobiDB-lite"/>
    </source>
</evidence>
<protein>
    <recommendedName>
        <fullName evidence="5">EKC/KEOPS complex subunit BUD32</fullName>
        <ecNumber evidence="3">2.7.11.1</ecNumber>
    </recommendedName>
    <alternativeName>
        <fullName evidence="6 7">Atypical Serine/threonine protein kinase BUD32</fullName>
    </alternativeName>
    <alternativeName>
        <fullName evidence="4">EKC/KEOPS complex subunit bud32</fullName>
    </alternativeName>
</protein>
<evidence type="ECO:0000256" key="9">
    <source>
        <dbReference type="ARBA" id="ARBA00048679"/>
    </source>
</evidence>
<evidence type="ECO:0000256" key="5">
    <source>
        <dbReference type="ARBA" id="ARBA00019973"/>
    </source>
</evidence>
<comment type="subunit">
    <text evidence="2">Component of the EKC/KEOPS complex composed of at least BUD32, CGI121, GON7, KAE1 and PCC1; the whole complex dimerizes.</text>
</comment>
<feature type="domain" description="Protein kinase" evidence="11">
    <location>
        <begin position="48"/>
        <end position="390"/>
    </location>
</feature>
<comment type="caution">
    <text evidence="12">The sequence shown here is derived from an EMBL/GenBank/DDBJ whole genome shotgun (WGS) entry which is preliminary data.</text>
</comment>
<dbReference type="InterPro" id="IPR008266">
    <property type="entry name" value="Tyr_kinase_AS"/>
</dbReference>
<evidence type="ECO:0000313" key="12">
    <source>
        <dbReference type="EMBL" id="POS71832.1"/>
    </source>
</evidence>
<keyword evidence="13" id="KW-1185">Reference proteome</keyword>
<evidence type="ECO:0000256" key="2">
    <source>
        <dbReference type="ARBA" id="ARBA00011534"/>
    </source>
</evidence>